<dbReference type="InterPro" id="IPR036770">
    <property type="entry name" value="Ankyrin_rpt-contain_sf"/>
</dbReference>
<dbReference type="InterPro" id="IPR051248">
    <property type="entry name" value="UPF0507/Ank_repeat_27"/>
</dbReference>
<dbReference type="Pfam" id="PF13637">
    <property type="entry name" value="Ank_4"/>
    <property type="match status" value="2"/>
</dbReference>
<keyword evidence="4" id="KW-1185">Reference proteome</keyword>
<dbReference type="InterPro" id="IPR003123">
    <property type="entry name" value="VPS9"/>
</dbReference>
<evidence type="ECO:0000256" key="1">
    <source>
        <dbReference type="PROSITE-ProRule" id="PRU00023"/>
    </source>
</evidence>
<evidence type="ECO:0000259" key="2">
    <source>
        <dbReference type="PROSITE" id="PS51205"/>
    </source>
</evidence>
<name>A0A8S4A6B5_9EUPU</name>
<accession>A0A8S4A6B5</accession>
<feature type="repeat" description="ANK" evidence="1">
    <location>
        <begin position="465"/>
        <end position="497"/>
    </location>
</feature>
<dbReference type="GO" id="GO:0000149">
    <property type="term" value="F:SNARE binding"/>
    <property type="evidence" value="ECO:0007669"/>
    <property type="project" value="TreeGrafter"/>
</dbReference>
<dbReference type="CDD" id="cd22885">
    <property type="entry name" value="ANKRD27_zf1"/>
    <property type="match status" value="1"/>
</dbReference>
<dbReference type="GO" id="GO:0005769">
    <property type="term" value="C:early endosome"/>
    <property type="evidence" value="ECO:0007669"/>
    <property type="project" value="TreeGrafter"/>
</dbReference>
<dbReference type="PRINTS" id="PR01415">
    <property type="entry name" value="ANKYRIN"/>
</dbReference>
<dbReference type="GO" id="GO:0043005">
    <property type="term" value="C:neuron projection"/>
    <property type="evidence" value="ECO:0007669"/>
    <property type="project" value="TreeGrafter"/>
</dbReference>
<dbReference type="InterPro" id="IPR002110">
    <property type="entry name" value="Ankyrin_rpt"/>
</dbReference>
<protein>
    <recommendedName>
        <fullName evidence="2">VPS9 domain-containing protein</fullName>
    </recommendedName>
</protein>
<proteinExistence type="predicted"/>
<dbReference type="SMART" id="SM00167">
    <property type="entry name" value="VPS9"/>
    <property type="match status" value="1"/>
</dbReference>
<reference evidence="3" key="1">
    <citation type="submission" date="2021-04" db="EMBL/GenBank/DDBJ databases">
        <authorList>
            <consortium name="Molecular Ecology Group"/>
        </authorList>
    </citation>
    <scope>NUCLEOTIDE SEQUENCE</scope>
</reference>
<dbReference type="GO" id="GO:0030133">
    <property type="term" value="C:transport vesicle"/>
    <property type="evidence" value="ECO:0007669"/>
    <property type="project" value="TreeGrafter"/>
</dbReference>
<feature type="repeat" description="ANK" evidence="1">
    <location>
        <begin position="320"/>
        <end position="352"/>
    </location>
</feature>
<dbReference type="GO" id="GO:0048812">
    <property type="term" value="P:neuron projection morphogenesis"/>
    <property type="evidence" value="ECO:0007669"/>
    <property type="project" value="TreeGrafter"/>
</dbReference>
<dbReference type="GO" id="GO:0005886">
    <property type="term" value="C:plasma membrane"/>
    <property type="evidence" value="ECO:0007669"/>
    <property type="project" value="TreeGrafter"/>
</dbReference>
<dbReference type="OrthoDB" id="411646at2759"/>
<dbReference type="PROSITE" id="PS50297">
    <property type="entry name" value="ANK_REP_REGION"/>
    <property type="match status" value="7"/>
</dbReference>
<dbReference type="PANTHER" id="PTHR24170">
    <property type="entry name" value="ANKYRIN REPEAT DOMAIN-CONTAINING PROTEIN 27"/>
    <property type="match status" value="1"/>
</dbReference>
<dbReference type="PANTHER" id="PTHR24170:SF2">
    <property type="entry name" value="ANKYRIN REPEAT DOMAIN-CONTAINING PROTEIN 27"/>
    <property type="match status" value="1"/>
</dbReference>
<dbReference type="SUPFAM" id="SSF48403">
    <property type="entry name" value="Ankyrin repeat"/>
    <property type="match status" value="2"/>
</dbReference>
<feature type="repeat" description="ANK" evidence="1">
    <location>
        <begin position="216"/>
        <end position="248"/>
    </location>
</feature>
<dbReference type="Pfam" id="PF02204">
    <property type="entry name" value="VPS9"/>
    <property type="match status" value="1"/>
</dbReference>
<keyword evidence="1" id="KW-0040">ANK repeat</keyword>
<dbReference type="AlphaFoldDB" id="A0A8S4A6B5"/>
<gene>
    <name evidence="3" type="ORF">CUNI_LOCUS22362</name>
</gene>
<feature type="domain" description="VPS9" evidence="2">
    <location>
        <begin position="1"/>
        <end position="117"/>
    </location>
</feature>
<dbReference type="GO" id="GO:0005770">
    <property type="term" value="C:late endosome"/>
    <property type="evidence" value="ECO:0007669"/>
    <property type="project" value="TreeGrafter"/>
</dbReference>
<dbReference type="PROSITE" id="PS51205">
    <property type="entry name" value="VPS9"/>
    <property type="match status" value="1"/>
</dbReference>
<dbReference type="InterPro" id="IPR037191">
    <property type="entry name" value="VPS9_dom_sf"/>
</dbReference>
<dbReference type="Proteomes" id="UP000678393">
    <property type="component" value="Unassembled WGS sequence"/>
</dbReference>
<evidence type="ECO:0000313" key="3">
    <source>
        <dbReference type="EMBL" id="CAG5136804.1"/>
    </source>
</evidence>
<dbReference type="SUPFAM" id="SSF109993">
    <property type="entry name" value="VPS9 domain"/>
    <property type="match status" value="1"/>
</dbReference>
<feature type="non-terminal residue" evidence="3">
    <location>
        <position position="759"/>
    </location>
</feature>
<dbReference type="PROSITE" id="PS50088">
    <property type="entry name" value="ANK_REPEAT"/>
    <property type="match status" value="7"/>
</dbReference>
<sequence>QNIPPARKELNLLNVYSSPMEKLLCLKQATSILTKPRRSARESTTKDSVASMSTDDLLPILIFLIVKSEIPNWTANLAYMQHFHFSKSSDDDEFGFYLASVEAALEHIKSGNIKNEIKPLKRDRWNSIFVADLAEGSVSRTYTRQMSNSVLDEFFKLVQEGDVMEVQEMLQQPYRRSEDVHQQLCHPLCSCDRCDKLLSQLRGDSNLVTVYSRDTHGYTALHIAAYYGQDKVIDFLVQNNAIVDTADYLGLTPLHLACQRGLENGILRLLHFGADVTATDSEGNAALHFCCANGHEECVRTLLAHASSRGQLVINSANEHGDTALHFAAKWGYESIVKILLENGADAKLCNKKKQTPVSLAQNVIVQRWLLTATERSDLQTSHSLKLTLGKEISLYEPEPSSCVQTASLETTSENEQKSKEEKLFQAVISGDLQQSSSSQSVNVVHPLATNKTGDHVSVNSRTTLGLCPIHLAILHNHMEIVELLVACSADINIQNHKSLTPLHLACYIRNILIMDVLVKAGAKLNVRDVNGNTPLLVAAGIGFLPGLQLLLKTGANANATNHKGNTALHEAVKRDDLDISVMLLDAGADPRIKNKLGKLPLDETDDPAMQEKLKTAICKMEAEEIQENNNTVFSKGDKEAGCAMQMTVQELFAAFEEKDLHRLHSLTSSIRSFDHKSRLRRTKTKDPSAPHLETITHKHLIQTFDRGTLRRTHPVYKSDPLHLSVLSKSCDLLEPHRLSADADSKVQGSEVADAVIGV</sequence>
<dbReference type="Pfam" id="PF12796">
    <property type="entry name" value="Ank_2"/>
    <property type="match status" value="2"/>
</dbReference>
<organism evidence="3 4">
    <name type="scientific">Candidula unifasciata</name>
    <dbReference type="NCBI Taxonomy" id="100452"/>
    <lineage>
        <taxon>Eukaryota</taxon>
        <taxon>Metazoa</taxon>
        <taxon>Spiralia</taxon>
        <taxon>Lophotrochozoa</taxon>
        <taxon>Mollusca</taxon>
        <taxon>Gastropoda</taxon>
        <taxon>Heterobranchia</taxon>
        <taxon>Euthyneura</taxon>
        <taxon>Panpulmonata</taxon>
        <taxon>Eupulmonata</taxon>
        <taxon>Stylommatophora</taxon>
        <taxon>Helicina</taxon>
        <taxon>Helicoidea</taxon>
        <taxon>Geomitridae</taxon>
        <taxon>Candidula</taxon>
    </lineage>
</organism>
<dbReference type="EMBL" id="CAJHNH020008572">
    <property type="protein sequence ID" value="CAG5136804.1"/>
    <property type="molecule type" value="Genomic_DNA"/>
</dbReference>
<feature type="repeat" description="ANK" evidence="1">
    <location>
        <begin position="249"/>
        <end position="281"/>
    </location>
</feature>
<dbReference type="GO" id="GO:0097422">
    <property type="term" value="C:tubular endosome"/>
    <property type="evidence" value="ECO:0007669"/>
    <property type="project" value="TreeGrafter"/>
</dbReference>
<evidence type="ECO:0000313" key="4">
    <source>
        <dbReference type="Proteomes" id="UP000678393"/>
    </source>
</evidence>
<dbReference type="GO" id="GO:0005085">
    <property type="term" value="F:guanyl-nucleotide exchange factor activity"/>
    <property type="evidence" value="ECO:0007669"/>
    <property type="project" value="TreeGrafter"/>
</dbReference>
<feature type="repeat" description="ANK" evidence="1">
    <location>
        <begin position="531"/>
        <end position="563"/>
    </location>
</feature>
<comment type="caution">
    <text evidence="3">The sequence shown here is derived from an EMBL/GenBank/DDBJ whole genome shotgun (WGS) entry which is preliminary data.</text>
</comment>
<feature type="repeat" description="ANK" evidence="1">
    <location>
        <begin position="498"/>
        <end position="530"/>
    </location>
</feature>
<dbReference type="Gene3D" id="1.25.40.20">
    <property type="entry name" value="Ankyrin repeat-containing domain"/>
    <property type="match status" value="4"/>
</dbReference>
<dbReference type="SMART" id="SM00248">
    <property type="entry name" value="ANK"/>
    <property type="match status" value="8"/>
</dbReference>
<dbReference type="GO" id="GO:0045022">
    <property type="term" value="P:early endosome to late endosome transport"/>
    <property type="evidence" value="ECO:0007669"/>
    <property type="project" value="TreeGrafter"/>
</dbReference>
<feature type="repeat" description="ANK" evidence="1">
    <location>
        <begin position="564"/>
        <end position="596"/>
    </location>
</feature>
<dbReference type="Gene3D" id="1.20.1050.80">
    <property type="entry name" value="VPS9 domain"/>
    <property type="match status" value="1"/>
</dbReference>